<protein>
    <submittedName>
        <fullName evidence="7">Methyl-accepting chemotaxis protein</fullName>
    </submittedName>
</protein>
<dbReference type="AlphaFoldDB" id="A0A2W7MQE4"/>
<reference evidence="7 8" key="1">
    <citation type="submission" date="2018-06" db="EMBL/GenBank/DDBJ databases">
        <title>Genomic Encyclopedia of Archaeal and Bacterial Type Strains, Phase II (KMG-II): from individual species to whole genera.</title>
        <authorList>
            <person name="Goeker M."/>
        </authorList>
    </citation>
    <scope>NUCLEOTIDE SEQUENCE [LARGE SCALE GENOMIC DNA]</scope>
    <source>
        <strain evidence="7 8">DSM 6779</strain>
    </source>
</reference>
<comment type="subcellular location">
    <subcellularLocation>
        <location evidence="1">Cell membrane</location>
        <topology evidence="1">Multi-pass membrane protein</topology>
    </subcellularLocation>
</comment>
<evidence type="ECO:0000256" key="3">
    <source>
        <dbReference type="ARBA" id="ARBA00022692"/>
    </source>
</evidence>
<keyword evidence="2" id="KW-1003">Cell membrane</keyword>
<dbReference type="Gene3D" id="3.30.450.20">
    <property type="entry name" value="PAS domain"/>
    <property type="match status" value="1"/>
</dbReference>
<evidence type="ECO:0000256" key="1">
    <source>
        <dbReference type="ARBA" id="ARBA00004651"/>
    </source>
</evidence>
<organism evidence="7 8">
    <name type="scientific">Breznakibacter xylanolyticus</name>
    <dbReference type="NCBI Taxonomy" id="990"/>
    <lineage>
        <taxon>Bacteria</taxon>
        <taxon>Pseudomonadati</taxon>
        <taxon>Bacteroidota</taxon>
        <taxon>Bacteroidia</taxon>
        <taxon>Marinilabiliales</taxon>
        <taxon>Marinilabiliaceae</taxon>
        <taxon>Breznakibacter</taxon>
    </lineage>
</organism>
<evidence type="ECO:0000259" key="6">
    <source>
        <dbReference type="SMART" id="SM01049"/>
    </source>
</evidence>
<proteinExistence type="predicted"/>
<dbReference type="Proteomes" id="UP000249239">
    <property type="component" value="Unassembled WGS sequence"/>
</dbReference>
<accession>A0A2W7MQE4</accession>
<dbReference type="SMART" id="SM01049">
    <property type="entry name" value="Cache_2"/>
    <property type="match status" value="1"/>
</dbReference>
<comment type="caution">
    <text evidence="7">The sequence shown here is derived from an EMBL/GenBank/DDBJ whole genome shotgun (WGS) entry which is preliminary data.</text>
</comment>
<name>A0A2W7MQE4_9BACT</name>
<evidence type="ECO:0000313" key="7">
    <source>
        <dbReference type="EMBL" id="PZX10160.1"/>
    </source>
</evidence>
<keyword evidence="4" id="KW-1133">Transmembrane helix</keyword>
<dbReference type="EMBL" id="QKZK01000058">
    <property type="protein sequence ID" value="PZX10160.1"/>
    <property type="molecule type" value="Genomic_DNA"/>
</dbReference>
<evidence type="ECO:0000256" key="4">
    <source>
        <dbReference type="ARBA" id="ARBA00022989"/>
    </source>
</evidence>
<dbReference type="RefSeq" id="WP_170124449.1">
    <property type="nucleotide sequence ID" value="NZ_QKZK01000058.1"/>
</dbReference>
<keyword evidence="3" id="KW-0812">Transmembrane</keyword>
<evidence type="ECO:0000256" key="5">
    <source>
        <dbReference type="ARBA" id="ARBA00023136"/>
    </source>
</evidence>
<keyword evidence="8" id="KW-1185">Reference proteome</keyword>
<gene>
    <name evidence="7" type="ORF">LX69_03434</name>
</gene>
<evidence type="ECO:0000256" key="2">
    <source>
        <dbReference type="ARBA" id="ARBA00022475"/>
    </source>
</evidence>
<dbReference type="Pfam" id="PF17200">
    <property type="entry name" value="sCache_2"/>
    <property type="match status" value="1"/>
</dbReference>
<dbReference type="GO" id="GO:0005886">
    <property type="term" value="C:plasma membrane"/>
    <property type="evidence" value="ECO:0007669"/>
    <property type="project" value="UniProtKB-SubCell"/>
</dbReference>
<dbReference type="InterPro" id="IPR033480">
    <property type="entry name" value="sCache_2"/>
</dbReference>
<feature type="domain" description="Single Cache" evidence="6">
    <location>
        <begin position="48"/>
        <end position="142"/>
    </location>
</feature>
<evidence type="ECO:0000313" key="8">
    <source>
        <dbReference type="Proteomes" id="UP000249239"/>
    </source>
</evidence>
<keyword evidence="5" id="KW-0472">Membrane</keyword>
<sequence length="160" mass="18609">MLKRFLSKISFRIALFTAISLILLAAIITVTFNQISYRNEMRQLKQTEKLLKDDFDRLIQYQVETAISMLTHIHQQAQQNEITQDEALKRGADYLRQLRFGVDGYFWADTRQGVNVVLLGNTEVEGKSRWESKDAHGNFLTHLAAFHPKFIKKTPFFTSK</sequence>